<organism evidence="5 6">
    <name type="scientific">Tepidimonas fonticaldi</name>
    <dbReference type="NCBI Taxonomy" id="1101373"/>
    <lineage>
        <taxon>Bacteria</taxon>
        <taxon>Pseudomonadati</taxon>
        <taxon>Pseudomonadota</taxon>
        <taxon>Betaproteobacteria</taxon>
        <taxon>Burkholderiales</taxon>
        <taxon>Tepidimonas</taxon>
    </lineage>
</organism>
<dbReference type="EMBL" id="LZDH01000056">
    <property type="protein sequence ID" value="OBS30996.1"/>
    <property type="molecule type" value="Genomic_DNA"/>
</dbReference>
<dbReference type="GO" id="GO:0003700">
    <property type="term" value="F:DNA-binding transcription factor activity"/>
    <property type="evidence" value="ECO:0007669"/>
    <property type="project" value="InterPro"/>
</dbReference>
<dbReference type="STRING" id="1101373.A9O67_07290"/>
<proteinExistence type="predicted"/>
<evidence type="ECO:0000259" key="4">
    <source>
        <dbReference type="PROSITE" id="PS50949"/>
    </source>
</evidence>
<dbReference type="Pfam" id="PF07729">
    <property type="entry name" value="FCD"/>
    <property type="match status" value="1"/>
</dbReference>
<dbReference type="PRINTS" id="PR00035">
    <property type="entry name" value="HTHGNTR"/>
</dbReference>
<sequence length="252" mass="27704">MLAPHRLSDRLAELLQARIERGELRPLDRLPTEQELAERHGVSRTVVREAVSRLKSTGLLVSRQGSGVFVAPQSRAKALTFDPAVLHSLKAVVQIVEVRRALEGEVAALAAQRADDAEVQRIWSALAAIDAAVEAGGDGVEEDLHFHRTVAAATHNPQFTRLLGFLEQYQRDAMTVTRANEAMHADFMEQVRGEHREIAHAIAAHDPERARQAATTHMLRAARRIEEADASVRAALSEALVPRGDPRKESLA</sequence>
<dbReference type="PANTHER" id="PTHR43537:SF5">
    <property type="entry name" value="UXU OPERON TRANSCRIPTIONAL REGULATOR"/>
    <property type="match status" value="1"/>
</dbReference>
<keyword evidence="3" id="KW-0804">Transcription</keyword>
<keyword evidence="1" id="KW-0805">Transcription regulation</keyword>
<keyword evidence="2" id="KW-0238">DNA-binding</keyword>
<evidence type="ECO:0000256" key="3">
    <source>
        <dbReference type="ARBA" id="ARBA00023163"/>
    </source>
</evidence>
<dbReference type="Pfam" id="PF00392">
    <property type="entry name" value="GntR"/>
    <property type="match status" value="1"/>
</dbReference>
<dbReference type="InterPro" id="IPR036388">
    <property type="entry name" value="WH-like_DNA-bd_sf"/>
</dbReference>
<reference evidence="5 6" key="1">
    <citation type="submission" date="2016-06" db="EMBL/GenBank/DDBJ databases">
        <title>Genome sequence of Tepidimonas fonticaldi PL17.</title>
        <authorList>
            <person name="Pinnaka A.K."/>
        </authorList>
    </citation>
    <scope>NUCLEOTIDE SEQUENCE [LARGE SCALE GENOMIC DNA]</scope>
    <source>
        <strain evidence="5 6">PL17</strain>
    </source>
</reference>
<dbReference type="CDD" id="cd07377">
    <property type="entry name" value="WHTH_GntR"/>
    <property type="match status" value="1"/>
</dbReference>
<dbReference type="InterPro" id="IPR036390">
    <property type="entry name" value="WH_DNA-bd_sf"/>
</dbReference>
<dbReference type="Proteomes" id="UP000091969">
    <property type="component" value="Unassembled WGS sequence"/>
</dbReference>
<comment type="caution">
    <text evidence="5">The sequence shown here is derived from an EMBL/GenBank/DDBJ whole genome shotgun (WGS) entry which is preliminary data.</text>
</comment>
<evidence type="ECO:0000313" key="6">
    <source>
        <dbReference type="Proteomes" id="UP000091969"/>
    </source>
</evidence>
<evidence type="ECO:0000313" key="5">
    <source>
        <dbReference type="EMBL" id="OBS30996.1"/>
    </source>
</evidence>
<feature type="domain" description="HTH gntR-type" evidence="4">
    <location>
        <begin position="5"/>
        <end position="73"/>
    </location>
</feature>
<evidence type="ECO:0000256" key="1">
    <source>
        <dbReference type="ARBA" id="ARBA00023015"/>
    </source>
</evidence>
<dbReference type="SUPFAM" id="SSF46785">
    <property type="entry name" value="Winged helix' DNA-binding domain"/>
    <property type="match status" value="1"/>
</dbReference>
<gene>
    <name evidence="5" type="ORF">A9O67_07290</name>
</gene>
<accession>A0A1A6DWD8</accession>
<dbReference type="Gene3D" id="1.20.120.530">
    <property type="entry name" value="GntR ligand-binding domain-like"/>
    <property type="match status" value="1"/>
</dbReference>
<dbReference type="InterPro" id="IPR011711">
    <property type="entry name" value="GntR_C"/>
</dbReference>
<keyword evidence="6" id="KW-1185">Reference proteome</keyword>
<dbReference type="PROSITE" id="PS50949">
    <property type="entry name" value="HTH_GNTR"/>
    <property type="match status" value="1"/>
</dbReference>
<evidence type="ECO:0000256" key="2">
    <source>
        <dbReference type="ARBA" id="ARBA00023125"/>
    </source>
</evidence>
<dbReference type="InterPro" id="IPR008920">
    <property type="entry name" value="TF_FadR/GntR_C"/>
</dbReference>
<dbReference type="Gene3D" id="1.10.10.10">
    <property type="entry name" value="Winged helix-like DNA-binding domain superfamily/Winged helix DNA-binding domain"/>
    <property type="match status" value="1"/>
</dbReference>
<dbReference type="SUPFAM" id="SSF48008">
    <property type="entry name" value="GntR ligand-binding domain-like"/>
    <property type="match status" value="1"/>
</dbReference>
<dbReference type="GO" id="GO:0003677">
    <property type="term" value="F:DNA binding"/>
    <property type="evidence" value="ECO:0007669"/>
    <property type="project" value="UniProtKB-KW"/>
</dbReference>
<dbReference type="SMART" id="SM00345">
    <property type="entry name" value="HTH_GNTR"/>
    <property type="match status" value="1"/>
</dbReference>
<protein>
    <submittedName>
        <fullName evidence="5">GntR family transcriptional regulator</fullName>
    </submittedName>
</protein>
<dbReference type="AlphaFoldDB" id="A0A1A6DWD8"/>
<name>A0A1A6DWD8_9BURK</name>
<dbReference type="SMART" id="SM00895">
    <property type="entry name" value="FCD"/>
    <property type="match status" value="1"/>
</dbReference>
<dbReference type="PANTHER" id="PTHR43537">
    <property type="entry name" value="TRANSCRIPTIONAL REGULATOR, GNTR FAMILY"/>
    <property type="match status" value="1"/>
</dbReference>
<dbReference type="InterPro" id="IPR000524">
    <property type="entry name" value="Tscrpt_reg_HTH_GntR"/>
</dbReference>